<dbReference type="PANTHER" id="PTHR42928:SF5">
    <property type="entry name" value="BLR1237 PROTEIN"/>
    <property type="match status" value="1"/>
</dbReference>
<accession>A0A3R7F0B2</accession>
<sequence>MRHWIASLGLLAGLLSAAAAPTHAQQAAVPRLVKIVVPFSAGASNDAIARAIAVPLARRLHTTVIVENKAGAAGVIGADAVAKSPADGSVLLLTSSTFLTAAATQPRLPFDPVGAFAPVAMVAQGPLVLAVSGAAPFKSPADLVAAAQASPGTLTYGSAGVGSVGHLATELLGDAAHIKLLHVPYKGAANALADLAGGQIDVMIGNQSSMAALMSGGKVRPLAVTSRQAHPAFPTLAPLAATVPGYAIDIWVGVFAPAGTPAALVERYNREINEIAASAELAAILNPDGAVPAGLTADAFAARLREELGMWKRLAVRHRIVAE</sequence>
<evidence type="ECO:0000313" key="3">
    <source>
        <dbReference type="EMBL" id="RKJ98289.1"/>
    </source>
</evidence>
<dbReference type="EMBL" id="NKDB02000001">
    <property type="protein sequence ID" value="RKJ98289.1"/>
    <property type="molecule type" value="Genomic_DNA"/>
</dbReference>
<dbReference type="Proteomes" id="UP000216225">
    <property type="component" value="Unassembled WGS sequence"/>
</dbReference>
<evidence type="ECO:0000256" key="1">
    <source>
        <dbReference type="ARBA" id="ARBA00006987"/>
    </source>
</evidence>
<dbReference type="AlphaFoldDB" id="A0A3R7F0B2"/>
<gene>
    <name evidence="3" type="ORF">CE154_000505</name>
</gene>
<dbReference type="PANTHER" id="PTHR42928">
    <property type="entry name" value="TRICARBOXYLATE-BINDING PROTEIN"/>
    <property type="match status" value="1"/>
</dbReference>
<dbReference type="InterPro" id="IPR042100">
    <property type="entry name" value="Bug_dom1"/>
</dbReference>
<dbReference type="Gene3D" id="3.40.190.150">
    <property type="entry name" value="Bordetella uptake gene, domain 1"/>
    <property type="match status" value="1"/>
</dbReference>
<dbReference type="RefSeq" id="WP_094434247.1">
    <property type="nucleotide sequence ID" value="NZ_NKDB02000001.1"/>
</dbReference>
<protein>
    <submittedName>
        <fullName evidence="3">Tripartite tricarboxylate transporter substrate binding protein</fullName>
    </submittedName>
</protein>
<comment type="caution">
    <text evidence="3">The sequence shown here is derived from an EMBL/GenBank/DDBJ whole genome shotgun (WGS) entry which is preliminary data.</text>
</comment>
<proteinExistence type="inferred from homology"/>
<feature type="chain" id="PRO_5018773784" evidence="2">
    <location>
        <begin position="20"/>
        <end position="323"/>
    </location>
</feature>
<comment type="similarity">
    <text evidence="1">Belongs to the UPF0065 (bug) family.</text>
</comment>
<reference evidence="3 4" key="1">
    <citation type="submission" date="2018-09" db="EMBL/GenBank/DDBJ databases">
        <title>Genome comparison of Alicycliphilus sp. BQ1, a polyurethanolytic bacterium, with its closest phylogenetic relatives Alicycliphilus denitrificans BC and K601, unable to attack polyurethane.</title>
        <authorList>
            <person name="Loza-Tavera H."/>
            <person name="Lozano L."/>
            <person name="Cevallos M."/>
            <person name="Maya-Lucas O."/>
            <person name="Garcia-Mena J."/>
            <person name="Hernandez J."/>
        </authorList>
    </citation>
    <scope>NUCLEOTIDE SEQUENCE [LARGE SCALE GENOMIC DNA]</scope>
    <source>
        <strain evidence="3 4">BQ1</strain>
    </source>
</reference>
<name>A0A3R7F0B2_9BURK</name>
<keyword evidence="2" id="KW-0732">Signal</keyword>
<evidence type="ECO:0000313" key="4">
    <source>
        <dbReference type="Proteomes" id="UP000216225"/>
    </source>
</evidence>
<organism evidence="3 4">
    <name type="scientific">Alicycliphilus denitrificans</name>
    <dbReference type="NCBI Taxonomy" id="179636"/>
    <lineage>
        <taxon>Bacteria</taxon>
        <taxon>Pseudomonadati</taxon>
        <taxon>Pseudomonadota</taxon>
        <taxon>Betaproteobacteria</taxon>
        <taxon>Burkholderiales</taxon>
        <taxon>Comamonadaceae</taxon>
        <taxon>Alicycliphilus</taxon>
    </lineage>
</organism>
<dbReference type="PIRSF" id="PIRSF017082">
    <property type="entry name" value="YflP"/>
    <property type="match status" value="1"/>
</dbReference>
<dbReference type="Gene3D" id="3.40.190.10">
    <property type="entry name" value="Periplasmic binding protein-like II"/>
    <property type="match status" value="1"/>
</dbReference>
<evidence type="ECO:0000256" key="2">
    <source>
        <dbReference type="SAM" id="SignalP"/>
    </source>
</evidence>
<dbReference type="SUPFAM" id="SSF53850">
    <property type="entry name" value="Periplasmic binding protein-like II"/>
    <property type="match status" value="1"/>
</dbReference>
<feature type="signal peptide" evidence="2">
    <location>
        <begin position="1"/>
        <end position="19"/>
    </location>
</feature>
<dbReference type="InterPro" id="IPR005064">
    <property type="entry name" value="BUG"/>
</dbReference>
<dbReference type="Pfam" id="PF03401">
    <property type="entry name" value="TctC"/>
    <property type="match status" value="1"/>
</dbReference>